<accession>A0A1M2VQP9</accession>
<reference evidence="2 3" key="1">
    <citation type="submission" date="2016-10" db="EMBL/GenBank/DDBJ databases">
        <title>Genome sequence of the basidiomycete white-rot fungus Trametes pubescens.</title>
        <authorList>
            <person name="Makela M.R."/>
            <person name="Granchi Z."/>
            <person name="Peng M."/>
            <person name="De Vries R.P."/>
            <person name="Grigoriev I."/>
            <person name="Riley R."/>
            <person name="Hilden K."/>
        </authorList>
    </citation>
    <scope>NUCLEOTIDE SEQUENCE [LARGE SCALE GENOMIC DNA]</scope>
    <source>
        <strain evidence="2 3">FBCC735</strain>
    </source>
</reference>
<comment type="caution">
    <text evidence="2">The sequence shown here is derived from an EMBL/GenBank/DDBJ whole genome shotgun (WGS) entry which is preliminary data.</text>
</comment>
<dbReference type="Proteomes" id="UP000184267">
    <property type="component" value="Unassembled WGS sequence"/>
</dbReference>
<gene>
    <name evidence="2" type="ORF">TRAPUB_13631</name>
</gene>
<protein>
    <submittedName>
        <fullName evidence="2">Uncharacterized protein</fullName>
    </submittedName>
</protein>
<proteinExistence type="predicted"/>
<feature type="region of interest" description="Disordered" evidence="1">
    <location>
        <begin position="37"/>
        <end position="72"/>
    </location>
</feature>
<organism evidence="2 3">
    <name type="scientific">Trametes pubescens</name>
    <name type="common">White-rot fungus</name>
    <dbReference type="NCBI Taxonomy" id="154538"/>
    <lineage>
        <taxon>Eukaryota</taxon>
        <taxon>Fungi</taxon>
        <taxon>Dikarya</taxon>
        <taxon>Basidiomycota</taxon>
        <taxon>Agaricomycotina</taxon>
        <taxon>Agaricomycetes</taxon>
        <taxon>Polyporales</taxon>
        <taxon>Polyporaceae</taxon>
        <taxon>Trametes</taxon>
    </lineage>
</organism>
<feature type="compositionally biased region" description="Acidic residues" evidence="1">
    <location>
        <begin position="41"/>
        <end position="50"/>
    </location>
</feature>
<dbReference type="EMBL" id="MNAD01000872">
    <property type="protein sequence ID" value="OJT09888.1"/>
    <property type="molecule type" value="Genomic_DNA"/>
</dbReference>
<sequence length="72" mass="7542">MSSVAFLRESQKGKSGQSRLIHDQVIESVLRRGTWAGAPVSDEDSAEDGDATATVSPTIAVGGQRTSELAEP</sequence>
<keyword evidence="3" id="KW-1185">Reference proteome</keyword>
<dbReference type="AlphaFoldDB" id="A0A1M2VQP9"/>
<name>A0A1M2VQP9_TRAPU</name>
<evidence type="ECO:0000256" key="1">
    <source>
        <dbReference type="SAM" id="MobiDB-lite"/>
    </source>
</evidence>
<feature type="region of interest" description="Disordered" evidence="1">
    <location>
        <begin position="1"/>
        <end position="20"/>
    </location>
</feature>
<evidence type="ECO:0000313" key="2">
    <source>
        <dbReference type="EMBL" id="OJT09888.1"/>
    </source>
</evidence>
<evidence type="ECO:0000313" key="3">
    <source>
        <dbReference type="Proteomes" id="UP000184267"/>
    </source>
</evidence>